<evidence type="ECO:0000313" key="1">
    <source>
        <dbReference type="EMBL" id="CAK0789658.1"/>
    </source>
</evidence>
<protein>
    <submittedName>
        <fullName evidence="1">Uncharacterized protein</fullName>
    </submittedName>
</protein>
<organism evidence="1 2">
    <name type="scientific">Prorocentrum cordatum</name>
    <dbReference type="NCBI Taxonomy" id="2364126"/>
    <lineage>
        <taxon>Eukaryota</taxon>
        <taxon>Sar</taxon>
        <taxon>Alveolata</taxon>
        <taxon>Dinophyceae</taxon>
        <taxon>Prorocentrales</taxon>
        <taxon>Prorocentraceae</taxon>
        <taxon>Prorocentrum</taxon>
    </lineage>
</organism>
<keyword evidence="2" id="KW-1185">Reference proteome</keyword>
<proteinExistence type="predicted"/>
<dbReference type="Proteomes" id="UP001189429">
    <property type="component" value="Unassembled WGS sequence"/>
</dbReference>
<evidence type="ECO:0000313" key="2">
    <source>
        <dbReference type="Proteomes" id="UP001189429"/>
    </source>
</evidence>
<accession>A0ABN9PEC0</accession>
<name>A0ABN9PEC0_9DINO</name>
<reference evidence="1" key="1">
    <citation type="submission" date="2023-10" db="EMBL/GenBank/DDBJ databases">
        <authorList>
            <person name="Chen Y."/>
            <person name="Shah S."/>
            <person name="Dougan E. K."/>
            <person name="Thang M."/>
            <person name="Chan C."/>
        </authorList>
    </citation>
    <scope>NUCLEOTIDE SEQUENCE [LARGE SCALE GENOMIC DNA]</scope>
</reference>
<dbReference type="EMBL" id="CAUYUJ010000279">
    <property type="protein sequence ID" value="CAK0789658.1"/>
    <property type="molecule type" value="Genomic_DNA"/>
</dbReference>
<comment type="caution">
    <text evidence="1">The sequence shown here is derived from an EMBL/GenBank/DDBJ whole genome shotgun (WGS) entry which is preliminary data.</text>
</comment>
<sequence length="131" mass="13844">MEAILARLPELPVAQAALGAALAALVDAGGAKALPKVPLNVQMVLFPMRLRRRFLVDLENVLRTIGSEAGLAGEPTITKAKSELGPRGKALASKMGRLSKARNSEAHPETALVNDIRAAFEEVADANIEKP</sequence>
<gene>
    <name evidence="1" type="ORF">PCOR1329_LOCUS1164</name>
</gene>